<reference evidence="1" key="1">
    <citation type="submission" date="2010-07" db="EMBL/GenBank/DDBJ databases">
        <title>Gene structure and function analysis of the virulence-related plasmid pVH1 from Vibrio harveyi VIB645.</title>
        <authorList>
            <person name="Hou X."/>
            <person name="Sun J."/>
            <person name="Sun B."/>
            <person name="Liu J."/>
            <person name="Zhang X."/>
        </authorList>
    </citation>
    <scope>NUCLEOTIDE SEQUENCE</scope>
    <source>
        <strain evidence="1">VIB645</strain>
        <plasmid evidence="1">pVH1</plasmid>
    </source>
</reference>
<name>E5G5H7_VIBHA</name>
<accession>E5G5H7</accession>
<proteinExistence type="predicted"/>
<keyword evidence="1" id="KW-0614">Plasmid</keyword>
<protein>
    <submittedName>
        <fullName evidence="1">Uncharacterized protein</fullName>
    </submittedName>
</protein>
<evidence type="ECO:0000313" key="1">
    <source>
        <dbReference type="EMBL" id="ADQ53906.1"/>
    </source>
</evidence>
<sequence length="134" mass="15341">MDYSYEKLSLLALCILAGYNQQSASPSDLNHNRQHLGVVKTPELVKELKSQPTINDQFAILYNKFDYTLDRRDSLPGPDENKDGIRGDIEAFINALELSEPVRNALKQNACYTQKNYITTGVRRLKLILTKPWR</sequence>
<dbReference type="AlphaFoldDB" id="E5G5H7"/>
<geneLocation type="plasmid" evidence="1">
    <name>pVH1</name>
</geneLocation>
<organism evidence="1">
    <name type="scientific">Vibrio harveyi</name>
    <name type="common">Beneckea harveyi</name>
    <dbReference type="NCBI Taxonomy" id="669"/>
    <lineage>
        <taxon>Bacteria</taxon>
        <taxon>Pseudomonadati</taxon>
        <taxon>Pseudomonadota</taxon>
        <taxon>Gammaproteobacteria</taxon>
        <taxon>Vibrionales</taxon>
        <taxon>Vibrionaceae</taxon>
        <taxon>Vibrio</taxon>
    </lineage>
</organism>
<dbReference type="EMBL" id="HM752251">
    <property type="protein sequence ID" value="ADQ53906.1"/>
    <property type="molecule type" value="Genomic_DNA"/>
</dbReference>